<dbReference type="Proteomes" id="UP001605261">
    <property type="component" value="Unassembled WGS sequence"/>
</dbReference>
<evidence type="ECO:0000256" key="1">
    <source>
        <dbReference type="SAM" id="SignalP"/>
    </source>
</evidence>
<reference evidence="2 3" key="1">
    <citation type="submission" date="2024-09" db="EMBL/GenBank/DDBJ databases">
        <authorList>
            <consortium name="All-Russian atlas of soil microorganisms"/>
            <consortium name="as a basis for the search for new antimicrobial producers and enzymes with unique properties"/>
            <person name="Sokolova E.A."/>
            <person name="Voronina E.N."/>
        </authorList>
    </citation>
    <scope>NUCLEOTIDE SEQUENCE [LARGE SCALE GENOMIC DNA]</scope>
    <source>
        <strain evidence="2 3">AF-22b-331.1</strain>
    </source>
</reference>
<organism evidence="2 3">
    <name type="scientific">Stenotrophomonas nematodicola</name>
    <dbReference type="NCBI Taxonomy" id="2656746"/>
    <lineage>
        <taxon>Bacteria</taxon>
        <taxon>Pseudomonadati</taxon>
        <taxon>Pseudomonadota</taxon>
        <taxon>Gammaproteobacteria</taxon>
        <taxon>Lysobacterales</taxon>
        <taxon>Lysobacteraceae</taxon>
        <taxon>Stenotrophomonas</taxon>
    </lineage>
</organism>
<evidence type="ECO:0000313" key="3">
    <source>
        <dbReference type="Proteomes" id="UP001605261"/>
    </source>
</evidence>
<feature type="signal peptide" evidence="1">
    <location>
        <begin position="1"/>
        <end position="39"/>
    </location>
</feature>
<dbReference type="EMBL" id="JBHGCJ010000017">
    <property type="protein sequence ID" value="MFG6111094.1"/>
    <property type="molecule type" value="Genomic_DNA"/>
</dbReference>
<protein>
    <recommendedName>
        <fullName evidence="4">DUF3108 domain-containing protein</fullName>
    </recommendedName>
</protein>
<accession>A0ABW7D5N1</accession>
<keyword evidence="1" id="KW-0732">Signal</keyword>
<sequence>MKKRTRIARGAARPLPSAARRALSVAGVAAALSAGAVSATSLETCTLDARDGTLERPLQLAPGTRWTYSVGADHPVSSLRLEGTTERLTRLTVGHGVQRVEHTDTYADVNPLRRGRKEILRFPLAVGAAWDDAFAEPGAVARDSGTYRYDYEEKGSSRVVALETIKLGVGRVRAYRIERSALWRKSNPRSTDMTGLRWQGPAAVEGLERSIRWYVPAMGRVVLKRSVTAHPSYALHLSAESTSRDVIVTELVAFASPGGCRVEGQPIHAQRFADRPPLHYPWVFNDTWEFLLQRDPHVPYREDPAG</sequence>
<evidence type="ECO:0008006" key="4">
    <source>
        <dbReference type="Google" id="ProtNLM"/>
    </source>
</evidence>
<feature type="chain" id="PRO_5045655855" description="DUF3108 domain-containing protein" evidence="1">
    <location>
        <begin position="40"/>
        <end position="306"/>
    </location>
</feature>
<comment type="caution">
    <text evidence="2">The sequence shown here is derived from an EMBL/GenBank/DDBJ whole genome shotgun (WGS) entry which is preliminary data.</text>
</comment>
<keyword evidence="3" id="KW-1185">Reference proteome</keyword>
<name>A0ABW7D5N1_9GAMM</name>
<dbReference type="RefSeq" id="WP_394164474.1">
    <property type="nucleotide sequence ID" value="NZ_JBHGCJ010000017.1"/>
</dbReference>
<proteinExistence type="predicted"/>
<gene>
    <name evidence="2" type="ORF">ACEU0G_000982</name>
</gene>
<evidence type="ECO:0000313" key="2">
    <source>
        <dbReference type="EMBL" id="MFG6111094.1"/>
    </source>
</evidence>